<organism evidence="3 4">
    <name type="scientific">Dipteronia dyeriana</name>
    <dbReference type="NCBI Taxonomy" id="168575"/>
    <lineage>
        <taxon>Eukaryota</taxon>
        <taxon>Viridiplantae</taxon>
        <taxon>Streptophyta</taxon>
        <taxon>Embryophyta</taxon>
        <taxon>Tracheophyta</taxon>
        <taxon>Spermatophyta</taxon>
        <taxon>Magnoliopsida</taxon>
        <taxon>eudicotyledons</taxon>
        <taxon>Gunneridae</taxon>
        <taxon>Pentapetalae</taxon>
        <taxon>rosids</taxon>
        <taxon>malvids</taxon>
        <taxon>Sapindales</taxon>
        <taxon>Sapindaceae</taxon>
        <taxon>Hippocastanoideae</taxon>
        <taxon>Acereae</taxon>
        <taxon>Dipteronia</taxon>
    </lineage>
</organism>
<keyword evidence="2" id="KW-0732">Signal</keyword>
<evidence type="ECO:0000313" key="4">
    <source>
        <dbReference type="Proteomes" id="UP001280121"/>
    </source>
</evidence>
<dbReference type="EMBL" id="JANJYI010000004">
    <property type="protein sequence ID" value="KAK2653174.1"/>
    <property type="molecule type" value="Genomic_DNA"/>
</dbReference>
<feature type="chain" id="PRO_5042202850" description="Zinc knuckle CX2CX4HX4C domain-containing protein" evidence="2">
    <location>
        <begin position="18"/>
        <end position="216"/>
    </location>
</feature>
<name>A0AAD9X5I3_9ROSI</name>
<proteinExistence type="predicted"/>
<feature type="signal peptide" evidence="2">
    <location>
        <begin position="1"/>
        <end position="17"/>
    </location>
</feature>
<protein>
    <recommendedName>
        <fullName evidence="5">Zinc knuckle CX2CX4HX4C domain-containing protein</fullName>
    </recommendedName>
</protein>
<dbReference type="AlphaFoldDB" id="A0AAD9X5I3"/>
<dbReference type="PANTHER" id="PTHR31286:SF60">
    <property type="entry name" value="PROTEIN, PUTATIVE-RELATED"/>
    <property type="match status" value="1"/>
</dbReference>
<feature type="region of interest" description="Disordered" evidence="1">
    <location>
        <begin position="107"/>
        <end position="137"/>
    </location>
</feature>
<evidence type="ECO:0000313" key="3">
    <source>
        <dbReference type="EMBL" id="KAK2653174.1"/>
    </source>
</evidence>
<dbReference type="Proteomes" id="UP001280121">
    <property type="component" value="Unassembled WGS sequence"/>
</dbReference>
<dbReference type="InterPro" id="IPR040256">
    <property type="entry name" value="At4g02000-like"/>
</dbReference>
<accession>A0AAD9X5I3</accession>
<evidence type="ECO:0000256" key="2">
    <source>
        <dbReference type="SAM" id="SignalP"/>
    </source>
</evidence>
<dbReference type="PANTHER" id="PTHR31286">
    <property type="entry name" value="GLYCINE-RICH CELL WALL STRUCTURAL PROTEIN 1.8-LIKE"/>
    <property type="match status" value="1"/>
</dbReference>
<evidence type="ECO:0000256" key="1">
    <source>
        <dbReference type="SAM" id="MobiDB-lite"/>
    </source>
</evidence>
<keyword evidence="4" id="KW-1185">Reference proteome</keyword>
<sequence>MLSVVIMLLLIFCRVLAIYLLERDIAHGIGVPLKVDKTTLEWDLGYYAHVLIDVDVSTTLTETLMLERNGGCLFISGFYENLPDFCNSCNSIGHHASRCHWNNQYKTDDKKRASSRQSSGRSKSRQVYRQEQQSDKLDTVETVEHVNVYSPKEAENPNSMLQEKSMRSHMKGNLLAMVHFVPSSLPNEISTQHVFLPGETSHENIATSSNAEFFHG</sequence>
<comment type="caution">
    <text evidence="3">The sequence shown here is derived from an EMBL/GenBank/DDBJ whole genome shotgun (WGS) entry which is preliminary data.</text>
</comment>
<reference evidence="3" key="1">
    <citation type="journal article" date="2023" name="Plant J.">
        <title>Genome sequences and population genomics provide insights into the demographic history, inbreeding, and mutation load of two 'living fossil' tree species of Dipteronia.</title>
        <authorList>
            <person name="Feng Y."/>
            <person name="Comes H.P."/>
            <person name="Chen J."/>
            <person name="Zhu S."/>
            <person name="Lu R."/>
            <person name="Zhang X."/>
            <person name="Li P."/>
            <person name="Qiu J."/>
            <person name="Olsen K.M."/>
            <person name="Qiu Y."/>
        </authorList>
    </citation>
    <scope>NUCLEOTIDE SEQUENCE</scope>
    <source>
        <strain evidence="3">KIB01</strain>
    </source>
</reference>
<evidence type="ECO:0008006" key="5">
    <source>
        <dbReference type="Google" id="ProtNLM"/>
    </source>
</evidence>
<gene>
    <name evidence="3" type="ORF">Ddye_013030</name>
</gene>